<feature type="domain" description="N-acetyltransferase" evidence="1">
    <location>
        <begin position="3"/>
        <end position="147"/>
    </location>
</feature>
<dbReference type="InterPro" id="IPR050276">
    <property type="entry name" value="MshD_Acetyltransferase"/>
</dbReference>
<evidence type="ECO:0000313" key="2">
    <source>
        <dbReference type="EMBL" id="MFD2699566.1"/>
    </source>
</evidence>
<dbReference type="EMBL" id="JBHUMJ010000002">
    <property type="protein sequence ID" value="MFD2699566.1"/>
    <property type="molecule type" value="Genomic_DNA"/>
</dbReference>
<dbReference type="Pfam" id="PF00583">
    <property type="entry name" value="Acetyltransf_1"/>
    <property type="match status" value="1"/>
</dbReference>
<dbReference type="PANTHER" id="PTHR43617">
    <property type="entry name" value="L-AMINO ACID N-ACETYLTRANSFERASE"/>
    <property type="match status" value="1"/>
</dbReference>
<comment type="caution">
    <text evidence="2">The sequence shown here is derived from an EMBL/GenBank/DDBJ whole genome shotgun (WGS) entry which is preliminary data.</text>
</comment>
<gene>
    <name evidence="2" type="ORF">ACFSVM_03735</name>
</gene>
<protein>
    <submittedName>
        <fullName evidence="2">GNAT family N-acetyltransferase</fullName>
        <ecNumber evidence="2">2.3.-.-</ecNumber>
    </submittedName>
</protein>
<dbReference type="CDD" id="cd04301">
    <property type="entry name" value="NAT_SF"/>
    <property type="match status" value="1"/>
</dbReference>
<name>A0ABW5SIG8_9BACL</name>
<sequence>MEISLKPVTVDNWYNCTQLEVRKDQKSVFPAPIVYWIAESKYVTEFEPLAIYCSTDIIGFIVYCTMPDNKGNYWIPALMIHKKYQGKGYGKASMKQLIELMKDTLNCQRIMIGHRPENTVAGNLYESLGFKRVSSELIDGEVVRLMI</sequence>
<dbReference type="PROSITE" id="PS51186">
    <property type="entry name" value="GNAT"/>
    <property type="match status" value="1"/>
</dbReference>
<organism evidence="2 3">
    <name type="scientific">Paenibacillus shunpengii</name>
    <dbReference type="NCBI Taxonomy" id="2054424"/>
    <lineage>
        <taxon>Bacteria</taxon>
        <taxon>Bacillati</taxon>
        <taxon>Bacillota</taxon>
        <taxon>Bacilli</taxon>
        <taxon>Bacillales</taxon>
        <taxon>Paenibacillaceae</taxon>
        <taxon>Paenibacillus</taxon>
    </lineage>
</organism>
<dbReference type="Gene3D" id="3.40.630.30">
    <property type="match status" value="1"/>
</dbReference>
<keyword evidence="2" id="KW-0808">Transferase</keyword>
<proteinExistence type="predicted"/>
<dbReference type="EC" id="2.3.-.-" evidence="2"/>
<accession>A0ABW5SIG8</accession>
<dbReference type="RefSeq" id="WP_379260494.1">
    <property type="nucleotide sequence ID" value="NZ_JBHUMJ010000002.1"/>
</dbReference>
<dbReference type="Proteomes" id="UP001597540">
    <property type="component" value="Unassembled WGS sequence"/>
</dbReference>
<dbReference type="SUPFAM" id="SSF55729">
    <property type="entry name" value="Acyl-CoA N-acyltransferases (Nat)"/>
    <property type="match status" value="1"/>
</dbReference>
<keyword evidence="2" id="KW-0012">Acyltransferase</keyword>
<keyword evidence="3" id="KW-1185">Reference proteome</keyword>
<reference evidence="3" key="1">
    <citation type="journal article" date="2019" name="Int. J. Syst. Evol. Microbiol.">
        <title>The Global Catalogue of Microorganisms (GCM) 10K type strain sequencing project: providing services to taxonomists for standard genome sequencing and annotation.</title>
        <authorList>
            <consortium name="The Broad Institute Genomics Platform"/>
            <consortium name="The Broad Institute Genome Sequencing Center for Infectious Disease"/>
            <person name="Wu L."/>
            <person name="Ma J."/>
        </authorList>
    </citation>
    <scope>NUCLEOTIDE SEQUENCE [LARGE SCALE GENOMIC DNA]</scope>
    <source>
        <strain evidence="3">KCTC 33849</strain>
    </source>
</reference>
<evidence type="ECO:0000313" key="3">
    <source>
        <dbReference type="Proteomes" id="UP001597540"/>
    </source>
</evidence>
<dbReference type="InterPro" id="IPR000182">
    <property type="entry name" value="GNAT_dom"/>
</dbReference>
<evidence type="ECO:0000259" key="1">
    <source>
        <dbReference type="PROSITE" id="PS51186"/>
    </source>
</evidence>
<dbReference type="InterPro" id="IPR016181">
    <property type="entry name" value="Acyl_CoA_acyltransferase"/>
</dbReference>
<dbReference type="GO" id="GO:0016746">
    <property type="term" value="F:acyltransferase activity"/>
    <property type="evidence" value="ECO:0007669"/>
    <property type="project" value="UniProtKB-KW"/>
</dbReference>